<dbReference type="Proteomes" id="UP001152320">
    <property type="component" value="Unassembled WGS sequence"/>
</dbReference>
<dbReference type="EMBL" id="JAIZAY010000823">
    <property type="protein sequence ID" value="KAJ8017927.1"/>
    <property type="molecule type" value="Genomic_DNA"/>
</dbReference>
<gene>
    <name evidence="1" type="ORF">HOLleu_44367</name>
</gene>
<protein>
    <submittedName>
        <fullName evidence="1">Uncharacterized protein</fullName>
    </submittedName>
</protein>
<keyword evidence="2" id="KW-1185">Reference proteome</keyword>
<dbReference type="AlphaFoldDB" id="A0A9Q1BAX9"/>
<proteinExistence type="predicted"/>
<accession>A0A9Q1BAX9</accession>
<evidence type="ECO:0000313" key="1">
    <source>
        <dbReference type="EMBL" id="KAJ8017927.1"/>
    </source>
</evidence>
<dbReference type="PANTHER" id="PTHR33480">
    <property type="entry name" value="SET DOMAIN-CONTAINING PROTEIN-RELATED"/>
    <property type="match status" value="1"/>
</dbReference>
<dbReference type="PANTHER" id="PTHR33480:SF1">
    <property type="entry name" value="TYR RECOMBINASE DOMAIN-CONTAINING PROTEIN"/>
    <property type="match status" value="1"/>
</dbReference>
<dbReference type="OrthoDB" id="6783964at2759"/>
<sequence>MIVGKLWTSSKTTVKVPELQKKKKKSMYFFGRFGALTPIRATDAMRELTQEARLHSPHLLRLTKLRKYCATLSQVFSLNESNTEWLADHLVHSLKVHKEHYRLPSSVLEKAKIAKLLMAIDAGMASNFAGKSLDEITFDGKFILLEMTTLFSNILSNKIFVTCTF</sequence>
<organism evidence="1 2">
    <name type="scientific">Holothuria leucospilota</name>
    <name type="common">Black long sea cucumber</name>
    <name type="synonym">Mertensiothuria leucospilota</name>
    <dbReference type="NCBI Taxonomy" id="206669"/>
    <lineage>
        <taxon>Eukaryota</taxon>
        <taxon>Metazoa</taxon>
        <taxon>Echinodermata</taxon>
        <taxon>Eleutherozoa</taxon>
        <taxon>Echinozoa</taxon>
        <taxon>Holothuroidea</taxon>
        <taxon>Aspidochirotacea</taxon>
        <taxon>Aspidochirotida</taxon>
        <taxon>Holothuriidae</taxon>
        <taxon>Holothuria</taxon>
    </lineage>
</organism>
<comment type="caution">
    <text evidence="1">The sequence shown here is derived from an EMBL/GenBank/DDBJ whole genome shotgun (WGS) entry which is preliminary data.</text>
</comment>
<reference evidence="1" key="1">
    <citation type="submission" date="2021-10" db="EMBL/GenBank/DDBJ databases">
        <title>Tropical sea cucumber genome reveals ecological adaptation and Cuvierian tubules defense mechanism.</title>
        <authorList>
            <person name="Chen T."/>
        </authorList>
    </citation>
    <scope>NUCLEOTIDE SEQUENCE</scope>
    <source>
        <strain evidence="1">Nanhai2018</strain>
        <tissue evidence="1">Muscle</tissue>
    </source>
</reference>
<evidence type="ECO:0000313" key="2">
    <source>
        <dbReference type="Proteomes" id="UP001152320"/>
    </source>
</evidence>
<name>A0A9Q1BAX9_HOLLE</name>